<proteinExistence type="predicted"/>
<sequence length="284" mass="29759">MKKLGIMAGVASLVVSTMLLASGARSADDAKLDELKAQGFARVAIANEPPYTAVAADGKVSGAAPDVARVIFQRLGVKDIVASISEYGAMIPGLQAGRFDVVTAGLMMKPERCASVAYSEPVLCDAEAFLVRKGNPKHLMTYEDIGKDSSATIGGPGGGLQAKYALKAGVPSDRFIVVPDAQSGLKMVQDGRIDVYTLPILSINDLVKKANDPNLEVVAPVQGMPVSCDGAAFKKGDEALRDAFDVELAKMKKSGEFAKIIEPYGFSAKAAMSTTREKLCASAQ</sequence>
<comment type="caution">
    <text evidence="4">The sequence shown here is derived from an EMBL/GenBank/DDBJ whole genome shotgun (WGS) entry which is preliminary data.</text>
</comment>
<evidence type="ECO:0000259" key="3">
    <source>
        <dbReference type="SMART" id="SM00062"/>
    </source>
</evidence>
<dbReference type="Pfam" id="PF00497">
    <property type="entry name" value="SBP_bac_3"/>
    <property type="match status" value="1"/>
</dbReference>
<dbReference type="Gene3D" id="3.40.190.10">
    <property type="entry name" value="Periplasmic binding protein-like II"/>
    <property type="match status" value="2"/>
</dbReference>
<accession>A0ABM9DLR7</accession>
<gene>
    <name evidence="4" type="ORF">MES4922_180011</name>
</gene>
<organism evidence="4 5">
    <name type="scientific">Mesorhizobium ventifaucium</name>
    <dbReference type="NCBI Taxonomy" id="666020"/>
    <lineage>
        <taxon>Bacteria</taxon>
        <taxon>Pseudomonadati</taxon>
        <taxon>Pseudomonadota</taxon>
        <taxon>Alphaproteobacteria</taxon>
        <taxon>Hyphomicrobiales</taxon>
        <taxon>Phyllobacteriaceae</taxon>
        <taxon>Mesorhizobium</taxon>
    </lineage>
</organism>
<feature type="signal peptide" evidence="2">
    <location>
        <begin position="1"/>
        <end position="27"/>
    </location>
</feature>
<dbReference type="PANTHER" id="PTHR35936">
    <property type="entry name" value="MEMBRANE-BOUND LYTIC MUREIN TRANSGLYCOSYLASE F"/>
    <property type="match status" value="1"/>
</dbReference>
<evidence type="ECO:0000256" key="1">
    <source>
        <dbReference type="ARBA" id="ARBA00022729"/>
    </source>
</evidence>
<dbReference type="InterPro" id="IPR014337">
    <property type="entry name" value="Ectoine_EhuB"/>
</dbReference>
<protein>
    <submittedName>
        <fullName evidence="4">Ectoine/hydroxyectoine ABC transporter solute-binding protein</fullName>
    </submittedName>
</protein>
<keyword evidence="1 2" id="KW-0732">Signal</keyword>
<dbReference type="CDD" id="cd01002">
    <property type="entry name" value="PBP2_Ehub_like"/>
    <property type="match status" value="1"/>
</dbReference>
<dbReference type="SMART" id="SM00062">
    <property type="entry name" value="PBPb"/>
    <property type="match status" value="1"/>
</dbReference>
<dbReference type="SUPFAM" id="SSF53850">
    <property type="entry name" value="Periplasmic binding protein-like II"/>
    <property type="match status" value="1"/>
</dbReference>
<feature type="chain" id="PRO_5046967108" evidence="2">
    <location>
        <begin position="28"/>
        <end position="284"/>
    </location>
</feature>
<dbReference type="PANTHER" id="PTHR35936:SF17">
    <property type="entry name" value="ARGININE-BINDING EXTRACELLULAR PROTEIN ARTP"/>
    <property type="match status" value="1"/>
</dbReference>
<name>A0ABM9DLR7_9HYPH</name>
<feature type="domain" description="Solute-binding protein family 3/N-terminal" evidence="3">
    <location>
        <begin position="40"/>
        <end position="268"/>
    </location>
</feature>
<dbReference type="EMBL" id="CAKXZS010000010">
    <property type="protein sequence ID" value="CAH2396868.1"/>
    <property type="molecule type" value="Genomic_DNA"/>
</dbReference>
<keyword evidence="5" id="KW-1185">Reference proteome</keyword>
<evidence type="ECO:0000313" key="5">
    <source>
        <dbReference type="Proteomes" id="UP001152604"/>
    </source>
</evidence>
<evidence type="ECO:0000313" key="4">
    <source>
        <dbReference type="EMBL" id="CAH2396868.1"/>
    </source>
</evidence>
<dbReference type="InterPro" id="IPR001638">
    <property type="entry name" value="Solute-binding_3/MltF_N"/>
</dbReference>
<dbReference type="Proteomes" id="UP001152604">
    <property type="component" value="Unassembled WGS sequence"/>
</dbReference>
<reference evidence="4" key="1">
    <citation type="submission" date="2022-03" db="EMBL/GenBank/DDBJ databases">
        <authorList>
            <person name="Brunel B."/>
        </authorList>
    </citation>
    <scope>NUCLEOTIDE SEQUENCE</scope>
    <source>
        <strain evidence="4">STM4922sample</strain>
    </source>
</reference>
<evidence type="ECO:0000256" key="2">
    <source>
        <dbReference type="SAM" id="SignalP"/>
    </source>
</evidence>
<dbReference type="NCBIfam" id="TIGR02995">
    <property type="entry name" value="ectoine_ehuB"/>
    <property type="match status" value="1"/>
</dbReference>